<comment type="similarity">
    <text evidence="2">Belongs to the fl(2)d family.</text>
</comment>
<name>A0AAV6NUW3_9ROSI</name>
<dbReference type="PANTHER" id="PTHR15217">
    <property type="entry name" value="WILMS' TUMOR 1-ASSOCIATING PROTEIN"/>
    <property type="match status" value="1"/>
</dbReference>
<dbReference type="PANTHER" id="PTHR15217:SF0">
    <property type="entry name" value="PRE-MRNA-SPLICING REGULATOR WTAP"/>
    <property type="match status" value="1"/>
</dbReference>
<keyword evidence="8" id="KW-1185">Reference proteome</keyword>
<dbReference type="Pfam" id="PF17098">
    <property type="entry name" value="Wtap"/>
    <property type="match status" value="1"/>
</dbReference>
<dbReference type="EMBL" id="JAGKQH010000003">
    <property type="protein sequence ID" value="KAG6603207.1"/>
    <property type="molecule type" value="Genomic_DNA"/>
</dbReference>
<dbReference type="InterPro" id="IPR033757">
    <property type="entry name" value="WTAP"/>
</dbReference>
<dbReference type="GO" id="GO:0008380">
    <property type="term" value="P:RNA splicing"/>
    <property type="evidence" value="ECO:0007669"/>
    <property type="project" value="UniProtKB-KW"/>
</dbReference>
<comment type="subcellular location">
    <subcellularLocation>
        <location evidence="1">Nucleus</location>
    </subcellularLocation>
</comment>
<feature type="region of interest" description="Disordered" evidence="6">
    <location>
        <begin position="87"/>
        <end position="124"/>
    </location>
</feature>
<sequence length="124" mass="13889">MLSHTISYKLDDMQNLVEEKDKKVKELQDNIAAVSFTPSSKMGKMLMAKCRTLQEENEEIGNQAAEGKVIVLQEKLAEKDRELQILKETLEQPKSPIVEDDKADSPPTENLPKDEAMISGDAES</sequence>
<dbReference type="GO" id="GO:0016556">
    <property type="term" value="P:mRNA modification"/>
    <property type="evidence" value="ECO:0007669"/>
    <property type="project" value="InterPro"/>
</dbReference>
<evidence type="ECO:0000256" key="3">
    <source>
        <dbReference type="ARBA" id="ARBA00022664"/>
    </source>
</evidence>
<organism evidence="7 8">
    <name type="scientific">Cucurbita argyrosperma subsp. sororia</name>
    <dbReference type="NCBI Taxonomy" id="37648"/>
    <lineage>
        <taxon>Eukaryota</taxon>
        <taxon>Viridiplantae</taxon>
        <taxon>Streptophyta</taxon>
        <taxon>Embryophyta</taxon>
        <taxon>Tracheophyta</taxon>
        <taxon>Spermatophyta</taxon>
        <taxon>Magnoliopsida</taxon>
        <taxon>eudicotyledons</taxon>
        <taxon>Gunneridae</taxon>
        <taxon>Pentapetalae</taxon>
        <taxon>rosids</taxon>
        <taxon>fabids</taxon>
        <taxon>Cucurbitales</taxon>
        <taxon>Cucurbitaceae</taxon>
        <taxon>Cucurbiteae</taxon>
        <taxon>Cucurbita</taxon>
    </lineage>
</organism>
<protein>
    <submittedName>
        <fullName evidence="7">FKBP12-interacting protein of 37 kDa</fullName>
    </submittedName>
</protein>
<dbReference type="Proteomes" id="UP000685013">
    <property type="component" value="Chromosome 3"/>
</dbReference>
<comment type="caution">
    <text evidence="7">The sequence shown here is derived from an EMBL/GenBank/DDBJ whole genome shotgun (WGS) entry which is preliminary data.</text>
</comment>
<proteinExistence type="inferred from homology"/>
<keyword evidence="3" id="KW-0507">mRNA processing</keyword>
<dbReference type="GO" id="GO:0005634">
    <property type="term" value="C:nucleus"/>
    <property type="evidence" value="ECO:0007669"/>
    <property type="project" value="UniProtKB-SubCell"/>
</dbReference>
<accession>A0AAV6NUW3</accession>
<evidence type="ECO:0000256" key="5">
    <source>
        <dbReference type="ARBA" id="ARBA00023242"/>
    </source>
</evidence>
<evidence type="ECO:0000313" key="8">
    <source>
        <dbReference type="Proteomes" id="UP000685013"/>
    </source>
</evidence>
<dbReference type="AlphaFoldDB" id="A0AAV6NUW3"/>
<evidence type="ECO:0000256" key="6">
    <source>
        <dbReference type="SAM" id="MobiDB-lite"/>
    </source>
</evidence>
<dbReference type="GO" id="GO:0000381">
    <property type="term" value="P:regulation of alternative mRNA splicing, via spliceosome"/>
    <property type="evidence" value="ECO:0007669"/>
    <property type="project" value="InterPro"/>
</dbReference>
<evidence type="ECO:0000256" key="4">
    <source>
        <dbReference type="ARBA" id="ARBA00023187"/>
    </source>
</evidence>
<gene>
    <name evidence="7" type="primary">FIP37</name>
    <name evidence="7" type="ORF">SDJN03_03816</name>
</gene>
<evidence type="ECO:0000256" key="2">
    <source>
        <dbReference type="ARBA" id="ARBA00010313"/>
    </source>
</evidence>
<keyword evidence="5" id="KW-0539">Nucleus</keyword>
<evidence type="ECO:0000256" key="1">
    <source>
        <dbReference type="ARBA" id="ARBA00004123"/>
    </source>
</evidence>
<dbReference type="GO" id="GO:0006397">
    <property type="term" value="P:mRNA processing"/>
    <property type="evidence" value="ECO:0007669"/>
    <property type="project" value="UniProtKB-KW"/>
</dbReference>
<evidence type="ECO:0000313" key="7">
    <source>
        <dbReference type="EMBL" id="KAG6603207.1"/>
    </source>
</evidence>
<keyword evidence="4" id="KW-0508">mRNA splicing</keyword>
<reference evidence="7 8" key="1">
    <citation type="journal article" date="2021" name="Hortic Res">
        <title>The domestication of Cucurbita argyrosperma as revealed by the genome of its wild relative.</title>
        <authorList>
            <person name="Barrera-Redondo J."/>
            <person name="Sanchez-de la Vega G."/>
            <person name="Aguirre-Liguori J.A."/>
            <person name="Castellanos-Morales G."/>
            <person name="Gutierrez-Guerrero Y.T."/>
            <person name="Aguirre-Dugua X."/>
            <person name="Aguirre-Planter E."/>
            <person name="Tenaillon M.I."/>
            <person name="Lira-Saade R."/>
            <person name="Eguiarte L.E."/>
        </authorList>
    </citation>
    <scope>NUCLEOTIDE SEQUENCE [LARGE SCALE GENOMIC DNA]</scope>
    <source>
        <strain evidence="7">JBR-2021</strain>
    </source>
</reference>
<feature type="non-terminal residue" evidence="7">
    <location>
        <position position="1"/>
    </location>
</feature>
<feature type="compositionally biased region" description="Basic and acidic residues" evidence="6">
    <location>
        <begin position="87"/>
        <end position="104"/>
    </location>
</feature>